<dbReference type="RefSeq" id="WP_038546769.1">
    <property type="nucleotide sequence ID" value="NZ_CP006842.1"/>
</dbReference>
<dbReference type="AlphaFoldDB" id="X5E7J6"/>
<feature type="compositionally biased region" description="Gly residues" evidence="1">
    <location>
        <begin position="47"/>
        <end position="64"/>
    </location>
</feature>
<dbReference type="OrthoDB" id="8478472at2"/>
<evidence type="ECO:0000313" key="2">
    <source>
        <dbReference type="EMBL" id="AHW63395.1"/>
    </source>
</evidence>
<dbReference type="Pfam" id="PF10103">
    <property type="entry name" value="Zincin_2"/>
    <property type="match status" value="1"/>
</dbReference>
<dbReference type="HOGENOM" id="CLU_031872_1_1_11"/>
<evidence type="ECO:0008006" key="4">
    <source>
        <dbReference type="Google" id="ProtNLM"/>
    </source>
</evidence>
<proteinExistence type="predicted"/>
<accession>X5E7J6</accession>
<keyword evidence="3" id="KW-1185">Reference proteome</keyword>
<evidence type="ECO:0000313" key="3">
    <source>
        <dbReference type="Proteomes" id="UP000023703"/>
    </source>
</evidence>
<dbReference type="PANTHER" id="PTHR39420">
    <property type="match status" value="1"/>
</dbReference>
<dbReference type="Proteomes" id="UP000023703">
    <property type="component" value="Chromosome"/>
</dbReference>
<organism evidence="2 3">
    <name type="scientific">Corynebacterium glyciniphilum AJ 3170</name>
    <dbReference type="NCBI Taxonomy" id="1404245"/>
    <lineage>
        <taxon>Bacteria</taxon>
        <taxon>Bacillati</taxon>
        <taxon>Actinomycetota</taxon>
        <taxon>Actinomycetes</taxon>
        <taxon>Mycobacteriales</taxon>
        <taxon>Corynebacteriaceae</taxon>
        <taxon>Corynebacterium</taxon>
    </lineage>
</organism>
<dbReference type="PANTHER" id="PTHR39420:SF2">
    <property type="entry name" value="HYDROLASE"/>
    <property type="match status" value="1"/>
</dbReference>
<dbReference type="InterPro" id="IPR018766">
    <property type="entry name" value="Zinicin_2"/>
</dbReference>
<feature type="region of interest" description="Disordered" evidence="1">
    <location>
        <begin position="1"/>
        <end position="64"/>
    </location>
</feature>
<feature type="region of interest" description="Disordered" evidence="1">
    <location>
        <begin position="468"/>
        <end position="494"/>
    </location>
</feature>
<protein>
    <recommendedName>
        <fullName evidence="4">Hydrolase</fullName>
    </recommendedName>
</protein>
<gene>
    <name evidence="2" type="ORF">CGLY_04735</name>
</gene>
<evidence type="ECO:0000256" key="1">
    <source>
        <dbReference type="SAM" id="MobiDB-lite"/>
    </source>
</evidence>
<dbReference type="Gene3D" id="1.20.150.30">
    <property type="entry name" value="Zincin-like metallopeptidase, N-terminal domain"/>
    <property type="match status" value="1"/>
</dbReference>
<dbReference type="NCBIfam" id="TIGR03624">
    <property type="entry name" value="putative hydrolase"/>
    <property type="match status" value="1"/>
</dbReference>
<dbReference type="STRING" id="1404245.CGLY_04735"/>
<feature type="compositionally biased region" description="Acidic residues" evidence="1">
    <location>
        <begin position="475"/>
        <end position="494"/>
    </location>
</feature>
<sequence>MSNFGFGFNGPDDESDDERRRRENENGNSGNDPFGFGANPFGMFFGPQGGQGGQGGQQGPGLGDILGQFGSMLSGFGKDMNSPDAQGPVNYALAERIARQQLSGSAAKSHPAAKDSQAVAESVRLVELWLDEATTLPAGATGSVAFTGSQWLDETLPRWKRVINPLAEKLGDATMEGMPEEIRSQMGPMMGIFSQVNGMNFGMQLGRALGELAGSVAMSTQWGIPLAEGSVAAIATDRLDDLSKKLGAERRETLIYLAAREAAHLRLFQHVPWLVERVILDVEEFATGLSLDNSALEEASQEFNPEMLGDPEKLQEMMSQLQNSDLSPTIVSSTDHARVRLETSLSLIEGWVDVVVGEALGERLPVASSIGAAWSVYRDNDQPGMESLVKTVGISLSAPKASEAAELWRRLTVAVGIERRDDVWNHPDFLPVDSDLDSPAGFIDSILASQEDVDGFDPIGEIERLEREINKGFDAPEDSDNDDNRDDDENRDDK</sequence>
<dbReference type="InterPro" id="IPR042271">
    <property type="entry name" value="Zinicin_2_N"/>
</dbReference>
<dbReference type="KEGG" id="cgy:CGLY_04735"/>
<dbReference type="SUPFAM" id="SSF55486">
    <property type="entry name" value="Metalloproteases ('zincins'), catalytic domain"/>
    <property type="match status" value="1"/>
</dbReference>
<dbReference type="EMBL" id="CP006842">
    <property type="protein sequence ID" value="AHW63395.1"/>
    <property type="molecule type" value="Genomic_DNA"/>
</dbReference>
<reference evidence="2 3" key="1">
    <citation type="journal article" date="2015" name="Int. J. Syst. Evol. Microbiol.">
        <title>Revisiting Corynebacterium glyciniphilum (ex Kubota et al., 1972) sp. nov., nom. rev., isolated from putrefied banana.</title>
        <authorList>
            <person name="Al-Dilaimi A."/>
            <person name="Bednarz H."/>
            <person name="Lomker A."/>
            <person name="Niehaus K."/>
            <person name="Kalinowski J."/>
            <person name="Ruckert C."/>
        </authorList>
    </citation>
    <scope>NUCLEOTIDE SEQUENCE [LARGE SCALE GENOMIC DNA]</scope>
    <source>
        <strain evidence="2">AJ 3170</strain>
    </source>
</reference>
<dbReference type="eggNOG" id="COG5282">
    <property type="taxonomic scope" value="Bacteria"/>
</dbReference>
<name>X5E7J6_9CORY</name>